<evidence type="ECO:0008006" key="4">
    <source>
        <dbReference type="Google" id="ProtNLM"/>
    </source>
</evidence>
<proteinExistence type="predicted"/>
<name>A0ABY8JMT9_9BRAD</name>
<reference evidence="2 3" key="1">
    <citation type="submission" date="2023-04" db="EMBL/GenBank/DDBJ databases">
        <title>Australian commercial rhizobial inoculants.</title>
        <authorList>
            <person name="Kohlmeier M.G."/>
            <person name="O'Hara G.W."/>
            <person name="Colombi E."/>
            <person name="Ramsay J.P."/>
            <person name="Terpolilli J."/>
        </authorList>
    </citation>
    <scope>NUCLEOTIDE SEQUENCE [LARGE SCALE GENOMIC DNA]</scope>
    <source>
        <strain evidence="2 3">CB627</strain>
    </source>
</reference>
<feature type="region of interest" description="Disordered" evidence="1">
    <location>
        <begin position="25"/>
        <end position="45"/>
    </location>
</feature>
<evidence type="ECO:0000313" key="2">
    <source>
        <dbReference type="EMBL" id="WFU66895.1"/>
    </source>
</evidence>
<dbReference type="RefSeq" id="WP_246786663.1">
    <property type="nucleotide sequence ID" value="NZ_CP121646.1"/>
</dbReference>
<protein>
    <recommendedName>
        <fullName evidence="4">Transposase</fullName>
    </recommendedName>
</protein>
<evidence type="ECO:0000313" key="3">
    <source>
        <dbReference type="Proteomes" id="UP001221546"/>
    </source>
</evidence>
<organism evidence="2 3">
    <name type="scientific">Bradyrhizobium brasilense</name>
    <dbReference type="NCBI Taxonomy" id="1419277"/>
    <lineage>
        <taxon>Bacteria</taxon>
        <taxon>Pseudomonadati</taxon>
        <taxon>Pseudomonadota</taxon>
        <taxon>Alphaproteobacteria</taxon>
        <taxon>Hyphomicrobiales</taxon>
        <taxon>Nitrobacteraceae</taxon>
        <taxon>Bradyrhizobium</taxon>
    </lineage>
</organism>
<dbReference type="Proteomes" id="UP001221546">
    <property type="component" value="Chromosome"/>
</dbReference>
<gene>
    <name evidence="2" type="ORF">QA636_15980</name>
</gene>
<keyword evidence="3" id="KW-1185">Reference proteome</keyword>
<accession>A0ABY8JMT9</accession>
<dbReference type="EMBL" id="CP121646">
    <property type="protein sequence ID" value="WFU66895.1"/>
    <property type="molecule type" value="Genomic_DNA"/>
</dbReference>
<sequence>MLQIRNPCHCRMREPPTKETCRFDDDIDPGASKRRSGAAIQTKPQCRGQPWLSIERFRSNDLDTRYRGKLREFILFGLIPGKDNRNEFAGQKPGKRRKQIALIIVAAGPKPSRNVTEREPQWAGRHEACPLYQAT</sequence>
<evidence type="ECO:0000256" key="1">
    <source>
        <dbReference type="SAM" id="MobiDB-lite"/>
    </source>
</evidence>